<dbReference type="GeneID" id="40105052"/>
<geneLocation type="plasmid" evidence="1 2">
    <name>p08-4425.1</name>
</geneLocation>
<dbReference type="EMBL" id="CP039559">
    <property type="protein sequence ID" value="QCF80011.1"/>
    <property type="molecule type" value="Genomic_DNA"/>
</dbReference>
<evidence type="ECO:0000313" key="1">
    <source>
        <dbReference type="EMBL" id="QCF80011.1"/>
    </source>
</evidence>
<gene>
    <name evidence="1" type="ORF">E5N87_24060</name>
</gene>
<dbReference type="AlphaFoldDB" id="A0A4P7Y084"/>
<dbReference type="RefSeq" id="WP_136571527.1">
    <property type="nucleotide sequence ID" value="NZ_CP039559.1"/>
</dbReference>
<keyword evidence="1" id="KW-0614">Plasmid</keyword>
<sequence length="71" mass="7760">MSCLQAEAISPLANDHGACWSGTVGFNPLNRQTMEASWSGTVAFNPLNRQAMEECWSRSVAFNPLNRQAMG</sequence>
<accession>A0A4P7Y084</accession>
<organism evidence="1 2">
    <name type="scientific">Salmonella enterica subsp. enterica serovar 1,4,[5],12:i:-</name>
    <dbReference type="NCBI Taxonomy" id="2583588"/>
    <lineage>
        <taxon>Bacteria</taxon>
        <taxon>Pseudomonadati</taxon>
        <taxon>Pseudomonadota</taxon>
        <taxon>Gammaproteobacteria</taxon>
        <taxon>Enterobacterales</taxon>
        <taxon>Enterobacteriaceae</taxon>
        <taxon>Salmonella</taxon>
    </lineage>
</organism>
<name>A0A4P7Y084_SALET</name>
<reference evidence="1 2" key="1">
    <citation type="submission" date="2019-04" db="EMBL/GenBank/DDBJ databases">
        <title>Complete genome sequences of Canadian Typhimurium and I 1,4,[5],12:i:-.</title>
        <authorList>
            <person name="Schonfeld J."/>
            <person name="Clark C."/>
            <person name="Johnson R."/>
            <person name="Labbe G."/>
            <person name="Liu K."/>
            <person name="Robertson J."/>
            <person name="Nash J.H.E."/>
        </authorList>
    </citation>
    <scope>NUCLEOTIDE SEQUENCE [LARGE SCALE GENOMIC DNA]</scope>
    <source>
        <strain evidence="2">84833166</strain>
        <plasmid evidence="1 2">p08-4425.1</plasmid>
    </source>
</reference>
<dbReference type="Proteomes" id="UP000297386">
    <property type="component" value="Plasmid p08-4425.1"/>
</dbReference>
<protein>
    <submittedName>
        <fullName evidence="1">Uncharacterized protein</fullName>
    </submittedName>
</protein>
<evidence type="ECO:0000313" key="2">
    <source>
        <dbReference type="Proteomes" id="UP000297386"/>
    </source>
</evidence>
<proteinExistence type="predicted"/>